<dbReference type="InterPro" id="IPR009057">
    <property type="entry name" value="Homeodomain-like_sf"/>
</dbReference>
<evidence type="ECO:0000313" key="6">
    <source>
        <dbReference type="EMBL" id="MBB6170840.1"/>
    </source>
</evidence>
<dbReference type="SUPFAM" id="SSF46689">
    <property type="entry name" value="Homeodomain-like"/>
    <property type="match status" value="1"/>
</dbReference>
<name>A0A7X0D491_9ACTN</name>
<accession>A0A7X0D491</accession>
<dbReference type="EMBL" id="JACHDS010000001">
    <property type="protein sequence ID" value="MBB6170840.1"/>
    <property type="molecule type" value="Genomic_DNA"/>
</dbReference>
<dbReference type="Pfam" id="PF00440">
    <property type="entry name" value="TetR_N"/>
    <property type="match status" value="1"/>
</dbReference>
<evidence type="ECO:0000256" key="4">
    <source>
        <dbReference type="PROSITE-ProRule" id="PRU00335"/>
    </source>
</evidence>
<dbReference type="InterPro" id="IPR041347">
    <property type="entry name" value="MftR_C"/>
</dbReference>
<dbReference type="PROSITE" id="PS01081">
    <property type="entry name" value="HTH_TETR_1"/>
    <property type="match status" value="1"/>
</dbReference>
<feature type="DNA-binding region" description="H-T-H motif" evidence="4">
    <location>
        <begin position="41"/>
        <end position="60"/>
    </location>
</feature>
<keyword evidence="7" id="KW-1185">Reference proteome</keyword>
<dbReference type="Proteomes" id="UP000546642">
    <property type="component" value="Unassembled WGS sequence"/>
</dbReference>
<feature type="domain" description="HTH tetR-type" evidence="5">
    <location>
        <begin position="18"/>
        <end position="78"/>
    </location>
</feature>
<keyword evidence="3" id="KW-0804">Transcription</keyword>
<dbReference type="InterPro" id="IPR023772">
    <property type="entry name" value="DNA-bd_HTH_TetR-type_CS"/>
</dbReference>
<dbReference type="PANTHER" id="PTHR30055">
    <property type="entry name" value="HTH-TYPE TRANSCRIPTIONAL REGULATOR RUTR"/>
    <property type="match status" value="1"/>
</dbReference>
<organism evidence="6 7">
    <name type="scientific">Nocardiopsis mwathae</name>
    <dbReference type="NCBI Taxonomy" id="1472723"/>
    <lineage>
        <taxon>Bacteria</taxon>
        <taxon>Bacillati</taxon>
        <taxon>Actinomycetota</taxon>
        <taxon>Actinomycetes</taxon>
        <taxon>Streptosporangiales</taxon>
        <taxon>Nocardiopsidaceae</taxon>
        <taxon>Nocardiopsis</taxon>
    </lineage>
</organism>
<protein>
    <submittedName>
        <fullName evidence="6">AcrR family transcriptional regulator</fullName>
    </submittedName>
</protein>
<dbReference type="GO" id="GO:0003700">
    <property type="term" value="F:DNA-binding transcription factor activity"/>
    <property type="evidence" value="ECO:0007669"/>
    <property type="project" value="TreeGrafter"/>
</dbReference>
<dbReference type="AlphaFoldDB" id="A0A7X0D491"/>
<evidence type="ECO:0000256" key="1">
    <source>
        <dbReference type="ARBA" id="ARBA00023015"/>
    </source>
</evidence>
<dbReference type="InterPro" id="IPR001647">
    <property type="entry name" value="HTH_TetR"/>
</dbReference>
<dbReference type="Gene3D" id="1.10.357.10">
    <property type="entry name" value="Tetracycline Repressor, domain 2"/>
    <property type="match status" value="1"/>
</dbReference>
<dbReference type="PANTHER" id="PTHR30055:SF238">
    <property type="entry name" value="MYCOFACTOCIN BIOSYNTHESIS TRANSCRIPTIONAL REGULATOR MFTR-RELATED"/>
    <property type="match status" value="1"/>
</dbReference>
<dbReference type="Pfam" id="PF17754">
    <property type="entry name" value="TetR_C_14"/>
    <property type="match status" value="1"/>
</dbReference>
<comment type="caution">
    <text evidence="6">The sequence shown here is derived from an EMBL/GenBank/DDBJ whole genome shotgun (WGS) entry which is preliminary data.</text>
</comment>
<dbReference type="PROSITE" id="PS50977">
    <property type="entry name" value="HTH_TETR_2"/>
    <property type="match status" value="1"/>
</dbReference>
<dbReference type="Gene3D" id="1.10.10.60">
    <property type="entry name" value="Homeodomain-like"/>
    <property type="match status" value="1"/>
</dbReference>
<proteinExistence type="predicted"/>
<keyword evidence="2 4" id="KW-0238">DNA-binding</keyword>
<evidence type="ECO:0000256" key="3">
    <source>
        <dbReference type="ARBA" id="ARBA00023163"/>
    </source>
</evidence>
<dbReference type="GO" id="GO:0000976">
    <property type="term" value="F:transcription cis-regulatory region binding"/>
    <property type="evidence" value="ECO:0007669"/>
    <property type="project" value="TreeGrafter"/>
</dbReference>
<keyword evidence="1" id="KW-0805">Transcription regulation</keyword>
<evidence type="ECO:0000256" key="2">
    <source>
        <dbReference type="ARBA" id="ARBA00023125"/>
    </source>
</evidence>
<reference evidence="6 7" key="1">
    <citation type="submission" date="2020-08" db="EMBL/GenBank/DDBJ databases">
        <title>Sequencing the genomes of 1000 actinobacteria strains.</title>
        <authorList>
            <person name="Klenk H.-P."/>
        </authorList>
    </citation>
    <scope>NUCLEOTIDE SEQUENCE [LARGE SCALE GENOMIC DNA]</scope>
    <source>
        <strain evidence="6 7">DSM 46659</strain>
    </source>
</reference>
<evidence type="ECO:0000313" key="7">
    <source>
        <dbReference type="Proteomes" id="UP000546642"/>
    </source>
</evidence>
<dbReference type="RefSeq" id="WP_221308029.1">
    <property type="nucleotide sequence ID" value="NZ_JACHDS010000001.1"/>
</dbReference>
<evidence type="ECO:0000259" key="5">
    <source>
        <dbReference type="PROSITE" id="PS50977"/>
    </source>
</evidence>
<dbReference type="InterPro" id="IPR050109">
    <property type="entry name" value="HTH-type_TetR-like_transc_reg"/>
</dbReference>
<sequence>MRETREEAPVGLRERKKRATRRALQRAAVELAIDRGVERVTVDDIAAAADVSTRTFFNYFATKEDALVGDGPPSPGADARRVFVDGGPTGDLVDDLQAFLLSPILDDEEDLPLLEDLRRRKALIEREPQLIPRVMATFHAMEQGVAESCAARFGDDPDDLRPQLLATVGTAAVRFVMKRATWSGQEGPQNVRAISDEAFSVLRHALADQGSARRGP</sequence>
<gene>
    <name evidence="6" type="ORF">HNR23_000900</name>
</gene>